<name>A0ABU7LUT3_9PROT</name>
<organism evidence="3 4">
    <name type="scientific">Hyphobacterium marinum</name>
    <dbReference type="NCBI Taxonomy" id="3116574"/>
    <lineage>
        <taxon>Bacteria</taxon>
        <taxon>Pseudomonadati</taxon>
        <taxon>Pseudomonadota</taxon>
        <taxon>Alphaproteobacteria</taxon>
        <taxon>Maricaulales</taxon>
        <taxon>Maricaulaceae</taxon>
        <taxon>Hyphobacterium</taxon>
    </lineage>
</organism>
<feature type="chain" id="PRO_5045176470" evidence="1">
    <location>
        <begin position="19"/>
        <end position="590"/>
    </location>
</feature>
<dbReference type="Pfam" id="PF12146">
    <property type="entry name" value="Hydrolase_4"/>
    <property type="match status" value="1"/>
</dbReference>
<feature type="signal peptide" evidence="1">
    <location>
        <begin position="1"/>
        <end position="18"/>
    </location>
</feature>
<dbReference type="GO" id="GO:0016787">
    <property type="term" value="F:hydrolase activity"/>
    <property type="evidence" value="ECO:0007669"/>
    <property type="project" value="UniProtKB-KW"/>
</dbReference>
<accession>A0ABU7LUT3</accession>
<proteinExistence type="predicted"/>
<dbReference type="PANTHER" id="PTHR43265:SF1">
    <property type="entry name" value="ESTERASE ESTD"/>
    <property type="match status" value="1"/>
</dbReference>
<protein>
    <submittedName>
        <fullName evidence="3">Alpha/beta hydrolase</fullName>
    </submittedName>
</protein>
<evidence type="ECO:0000256" key="1">
    <source>
        <dbReference type="SAM" id="SignalP"/>
    </source>
</evidence>
<keyword evidence="1" id="KW-0732">Signal</keyword>
<dbReference type="PANTHER" id="PTHR43265">
    <property type="entry name" value="ESTERASE ESTD"/>
    <property type="match status" value="1"/>
</dbReference>
<gene>
    <name evidence="3" type="ORF">V0U35_01365</name>
</gene>
<dbReference type="InterPro" id="IPR022742">
    <property type="entry name" value="Hydrolase_4"/>
</dbReference>
<keyword evidence="3" id="KW-0378">Hydrolase</keyword>
<dbReference type="SUPFAM" id="SSF53474">
    <property type="entry name" value="alpha/beta-Hydrolases"/>
    <property type="match status" value="1"/>
</dbReference>
<dbReference type="Gene3D" id="3.40.50.1820">
    <property type="entry name" value="alpha/beta hydrolase"/>
    <property type="match status" value="1"/>
</dbReference>
<evidence type="ECO:0000313" key="4">
    <source>
        <dbReference type="Proteomes" id="UP001310692"/>
    </source>
</evidence>
<sequence>MRLLALVILFLFPSAVLAQGVDDPRFHGTWHGTLDTGGPQLRLELEIGPEASALISLDQGNARIAASAATLDGDALAMAFAPTLITMELALTNPDTLSGTFIQGQGRLPITLVRGPTPYAAPPEANPSLDVNLMDGYWVGTVHFNTAAMPMHMEMGFHIDTETQTARGYTFLGGGELVNSHLSFIGHIAQARIGDSENQEENSTMEFALADAETLLVNWALPESQGADASEHLREFSESIEIQESVFQRASDEQRRLIDGLISRAAYDLAASDRIDHEFEVESGSVALTGTLRLPEGDGPAPAILLLNGSGPQDRDATIAGHRVFGVLADTLAERGIASLRLDDRGVGGSDAVAPDSPYDLAEDAAAALRALRADPGVSGECAAILGHSEGGLIAFLAAEEAHPAYIITLAGMAGTMAETLYEQSEALILAAGGGPAGADANRVLQDAMFAVMRTTPAEEAPAALEAALIERGFPEDGARQQGAIWGQPYALAGLDLDPSEAMAAYDGPVHAFFGERDLQVLPEPNAARIREARGDLPTEVTVIDGVSHLFQDAETGLPDEYASAPHAMAPRALEAIADAAEALIGQACN</sequence>
<comment type="caution">
    <text evidence="3">The sequence shown here is derived from an EMBL/GenBank/DDBJ whole genome shotgun (WGS) entry which is preliminary data.</text>
</comment>
<evidence type="ECO:0000313" key="3">
    <source>
        <dbReference type="EMBL" id="MEE2565312.1"/>
    </source>
</evidence>
<dbReference type="InterPro" id="IPR029058">
    <property type="entry name" value="AB_hydrolase_fold"/>
</dbReference>
<dbReference type="InterPro" id="IPR053145">
    <property type="entry name" value="AB_hydrolase_Est10"/>
</dbReference>
<dbReference type="RefSeq" id="WP_330194850.1">
    <property type="nucleotide sequence ID" value="NZ_JAZDRO010000001.1"/>
</dbReference>
<dbReference type="EMBL" id="JAZDRO010000001">
    <property type="protein sequence ID" value="MEE2565312.1"/>
    <property type="molecule type" value="Genomic_DNA"/>
</dbReference>
<feature type="domain" description="Serine aminopeptidase S33" evidence="2">
    <location>
        <begin position="326"/>
        <end position="413"/>
    </location>
</feature>
<reference evidence="3 4" key="1">
    <citation type="submission" date="2024-01" db="EMBL/GenBank/DDBJ databases">
        <title>Hyphobacterium bacterium isolated from marine sediment.</title>
        <authorList>
            <person name="Zhao S."/>
        </authorList>
    </citation>
    <scope>NUCLEOTIDE SEQUENCE [LARGE SCALE GENOMIC DNA]</scope>
    <source>
        <strain evidence="3 4">Y60-23</strain>
    </source>
</reference>
<evidence type="ECO:0000259" key="2">
    <source>
        <dbReference type="Pfam" id="PF12146"/>
    </source>
</evidence>
<dbReference type="Proteomes" id="UP001310692">
    <property type="component" value="Unassembled WGS sequence"/>
</dbReference>
<keyword evidence="4" id="KW-1185">Reference proteome</keyword>